<feature type="compositionally biased region" description="Polar residues" evidence="1">
    <location>
        <begin position="131"/>
        <end position="146"/>
    </location>
</feature>
<organism evidence="3 4">
    <name type="scientific">Coprinopsis cinerea (strain Okayama-7 / 130 / ATCC MYA-4618 / FGSC 9003)</name>
    <name type="common">Inky cap fungus</name>
    <name type="synonym">Hormographiella aspergillata</name>
    <dbReference type="NCBI Taxonomy" id="240176"/>
    <lineage>
        <taxon>Eukaryota</taxon>
        <taxon>Fungi</taxon>
        <taxon>Dikarya</taxon>
        <taxon>Basidiomycota</taxon>
        <taxon>Agaricomycotina</taxon>
        <taxon>Agaricomycetes</taxon>
        <taxon>Agaricomycetidae</taxon>
        <taxon>Agaricales</taxon>
        <taxon>Agaricineae</taxon>
        <taxon>Psathyrellaceae</taxon>
        <taxon>Coprinopsis</taxon>
    </lineage>
</organism>
<gene>
    <name evidence="3" type="ORF">CC1G_01057</name>
</gene>
<evidence type="ECO:0000256" key="2">
    <source>
        <dbReference type="SAM" id="SignalP"/>
    </source>
</evidence>
<accession>A8NED3</accession>
<dbReference type="GeneID" id="6009486"/>
<dbReference type="KEGG" id="cci:CC1G_01057"/>
<comment type="caution">
    <text evidence="3">The sequence shown here is derived from an EMBL/GenBank/DDBJ whole genome shotgun (WGS) entry which is preliminary data.</text>
</comment>
<dbReference type="eggNOG" id="ENOG502T0KA">
    <property type="taxonomic scope" value="Eukaryota"/>
</dbReference>
<sequence length="230" mass="23675">MLSIQIPTLATLLVLPDVLAQTWLYIPGFDPQPVSANIAGVDERGRTTWILQQGQPSAGFTPGVEFVGTATLVEGSQDVSFTYSNSAANFAIGQECTFSDQFALCTIVAQGSTAVQTEFVTRVEVQGGGSTTVDVSPTASLPESSNTPGDDSSRSPTPSPTSDALPETTPADRQSESGSASGAFPANPEPSLPGGDDSSEGVLVSLKAHLAAGVLLVKLFATLLHHDGLV</sequence>
<dbReference type="HOGENOM" id="CLU_1204704_0_0_1"/>
<reference evidence="3 4" key="1">
    <citation type="journal article" date="2010" name="Proc. Natl. Acad. Sci. U.S.A.">
        <title>Insights into evolution of multicellular fungi from the assembled chromosomes of the mushroom Coprinopsis cinerea (Coprinus cinereus).</title>
        <authorList>
            <person name="Stajich J.E."/>
            <person name="Wilke S.K."/>
            <person name="Ahren D."/>
            <person name="Au C.H."/>
            <person name="Birren B.W."/>
            <person name="Borodovsky M."/>
            <person name="Burns C."/>
            <person name="Canback B."/>
            <person name="Casselton L.A."/>
            <person name="Cheng C.K."/>
            <person name="Deng J."/>
            <person name="Dietrich F.S."/>
            <person name="Fargo D.C."/>
            <person name="Farman M.L."/>
            <person name="Gathman A.C."/>
            <person name="Goldberg J."/>
            <person name="Guigo R."/>
            <person name="Hoegger P.J."/>
            <person name="Hooker J.B."/>
            <person name="Huggins A."/>
            <person name="James T.Y."/>
            <person name="Kamada T."/>
            <person name="Kilaru S."/>
            <person name="Kodira C."/>
            <person name="Kues U."/>
            <person name="Kupfer D."/>
            <person name="Kwan H.S."/>
            <person name="Lomsadze A."/>
            <person name="Li W."/>
            <person name="Lilly W.W."/>
            <person name="Ma L.J."/>
            <person name="Mackey A.J."/>
            <person name="Manning G."/>
            <person name="Martin F."/>
            <person name="Muraguchi H."/>
            <person name="Natvig D.O."/>
            <person name="Palmerini H."/>
            <person name="Ramesh M.A."/>
            <person name="Rehmeyer C.J."/>
            <person name="Roe B.A."/>
            <person name="Shenoy N."/>
            <person name="Stanke M."/>
            <person name="Ter-Hovhannisyan V."/>
            <person name="Tunlid A."/>
            <person name="Velagapudi R."/>
            <person name="Vision T.J."/>
            <person name="Zeng Q."/>
            <person name="Zolan M.E."/>
            <person name="Pukkila P.J."/>
        </authorList>
    </citation>
    <scope>NUCLEOTIDE SEQUENCE [LARGE SCALE GENOMIC DNA]</scope>
    <source>
        <strain evidence="4">Okayama-7 / 130 / ATCC MYA-4618 / FGSC 9003</strain>
    </source>
</reference>
<keyword evidence="2" id="KW-0732">Signal</keyword>
<keyword evidence="4" id="KW-1185">Reference proteome</keyword>
<dbReference type="OrthoDB" id="4991875at2759"/>
<evidence type="ECO:0000313" key="4">
    <source>
        <dbReference type="Proteomes" id="UP000001861"/>
    </source>
</evidence>
<feature type="compositionally biased region" description="Low complexity" evidence="1">
    <location>
        <begin position="147"/>
        <end position="163"/>
    </location>
</feature>
<evidence type="ECO:0000313" key="3">
    <source>
        <dbReference type="EMBL" id="EAU88684.2"/>
    </source>
</evidence>
<dbReference type="AlphaFoldDB" id="A8NED3"/>
<dbReference type="VEuPathDB" id="FungiDB:CC1G_01057"/>
<evidence type="ECO:0000256" key="1">
    <source>
        <dbReference type="SAM" id="MobiDB-lite"/>
    </source>
</evidence>
<dbReference type="InParanoid" id="A8NED3"/>
<feature type="region of interest" description="Disordered" evidence="1">
    <location>
        <begin position="128"/>
        <end position="198"/>
    </location>
</feature>
<feature type="signal peptide" evidence="2">
    <location>
        <begin position="1"/>
        <end position="20"/>
    </location>
</feature>
<dbReference type="Proteomes" id="UP000001861">
    <property type="component" value="Unassembled WGS sequence"/>
</dbReference>
<dbReference type="OMA" id="AACTIAG"/>
<feature type="chain" id="PRO_5002724560" evidence="2">
    <location>
        <begin position="21"/>
        <end position="230"/>
    </location>
</feature>
<name>A8NED3_COPC7</name>
<proteinExistence type="predicted"/>
<protein>
    <submittedName>
        <fullName evidence="3">Uncharacterized protein</fullName>
    </submittedName>
</protein>
<dbReference type="RefSeq" id="XP_001832995.2">
    <property type="nucleotide sequence ID" value="XM_001832943.2"/>
</dbReference>
<dbReference type="EMBL" id="AACS02000002">
    <property type="protein sequence ID" value="EAU88684.2"/>
    <property type="molecule type" value="Genomic_DNA"/>
</dbReference>